<dbReference type="Proteomes" id="UP001341840">
    <property type="component" value="Unassembled WGS sequence"/>
</dbReference>
<protein>
    <submittedName>
        <fullName evidence="1">Uncharacterized protein</fullName>
    </submittedName>
</protein>
<accession>A0ABU6SMN5</accession>
<dbReference type="EMBL" id="JASCZI010061003">
    <property type="protein sequence ID" value="MED6137193.1"/>
    <property type="molecule type" value="Genomic_DNA"/>
</dbReference>
<proteinExistence type="predicted"/>
<name>A0ABU6SMN5_9FABA</name>
<keyword evidence="2" id="KW-1185">Reference proteome</keyword>
<reference evidence="1 2" key="1">
    <citation type="journal article" date="2023" name="Plants (Basel)">
        <title>Bridging the Gap: Combining Genomics and Transcriptomics Approaches to Understand Stylosanthes scabra, an Orphan Legume from the Brazilian Caatinga.</title>
        <authorList>
            <person name="Ferreira-Neto J.R.C."/>
            <person name="da Silva M.D."/>
            <person name="Binneck E."/>
            <person name="de Melo N.F."/>
            <person name="da Silva R.H."/>
            <person name="de Melo A.L.T.M."/>
            <person name="Pandolfi V."/>
            <person name="Bustamante F.O."/>
            <person name="Brasileiro-Vidal A.C."/>
            <person name="Benko-Iseppon A.M."/>
        </authorList>
    </citation>
    <scope>NUCLEOTIDE SEQUENCE [LARGE SCALE GENOMIC DNA]</scope>
    <source>
        <tissue evidence="1">Leaves</tissue>
    </source>
</reference>
<comment type="caution">
    <text evidence="1">The sequence shown here is derived from an EMBL/GenBank/DDBJ whole genome shotgun (WGS) entry which is preliminary data.</text>
</comment>
<evidence type="ECO:0000313" key="2">
    <source>
        <dbReference type="Proteomes" id="UP001341840"/>
    </source>
</evidence>
<gene>
    <name evidence="1" type="ORF">PIB30_062789</name>
</gene>
<organism evidence="1 2">
    <name type="scientific">Stylosanthes scabra</name>
    <dbReference type="NCBI Taxonomy" id="79078"/>
    <lineage>
        <taxon>Eukaryota</taxon>
        <taxon>Viridiplantae</taxon>
        <taxon>Streptophyta</taxon>
        <taxon>Embryophyta</taxon>
        <taxon>Tracheophyta</taxon>
        <taxon>Spermatophyta</taxon>
        <taxon>Magnoliopsida</taxon>
        <taxon>eudicotyledons</taxon>
        <taxon>Gunneridae</taxon>
        <taxon>Pentapetalae</taxon>
        <taxon>rosids</taxon>
        <taxon>fabids</taxon>
        <taxon>Fabales</taxon>
        <taxon>Fabaceae</taxon>
        <taxon>Papilionoideae</taxon>
        <taxon>50 kb inversion clade</taxon>
        <taxon>dalbergioids sensu lato</taxon>
        <taxon>Dalbergieae</taxon>
        <taxon>Pterocarpus clade</taxon>
        <taxon>Stylosanthes</taxon>
    </lineage>
</organism>
<sequence>MVVLRSRSGDVVALECEDAAALEYEAGDAAKTEMVREGEVGAVCFERTRNYGRGSKYSNEREEMEEERSWVLQSIEQRRETWRQWRHCSGRGATALLKETEDVASHGSTVVARWC</sequence>
<evidence type="ECO:0000313" key="1">
    <source>
        <dbReference type="EMBL" id="MED6137193.1"/>
    </source>
</evidence>